<organism evidence="1 2">
    <name type="scientific">Eretmocerus hayati</name>
    <dbReference type="NCBI Taxonomy" id="131215"/>
    <lineage>
        <taxon>Eukaryota</taxon>
        <taxon>Metazoa</taxon>
        <taxon>Ecdysozoa</taxon>
        <taxon>Arthropoda</taxon>
        <taxon>Hexapoda</taxon>
        <taxon>Insecta</taxon>
        <taxon>Pterygota</taxon>
        <taxon>Neoptera</taxon>
        <taxon>Endopterygota</taxon>
        <taxon>Hymenoptera</taxon>
        <taxon>Apocrita</taxon>
        <taxon>Proctotrupomorpha</taxon>
        <taxon>Chalcidoidea</taxon>
        <taxon>Aphelinidae</taxon>
        <taxon>Aphelininae</taxon>
        <taxon>Eretmocerus</taxon>
    </lineage>
</organism>
<dbReference type="Proteomes" id="UP001239111">
    <property type="component" value="Chromosome 4"/>
</dbReference>
<evidence type="ECO:0000313" key="2">
    <source>
        <dbReference type="Proteomes" id="UP001239111"/>
    </source>
</evidence>
<name>A0ACC2NBE3_9HYME</name>
<gene>
    <name evidence="1" type="ORF">QAD02_008607</name>
</gene>
<evidence type="ECO:0000313" key="1">
    <source>
        <dbReference type="EMBL" id="KAJ8666945.1"/>
    </source>
</evidence>
<reference evidence="1" key="1">
    <citation type="submission" date="2023-04" db="EMBL/GenBank/DDBJ databases">
        <title>A chromosome-level genome assembly of the parasitoid wasp Eretmocerus hayati.</title>
        <authorList>
            <person name="Zhong Y."/>
            <person name="Liu S."/>
            <person name="Liu Y."/>
        </authorList>
    </citation>
    <scope>NUCLEOTIDE SEQUENCE</scope>
    <source>
        <strain evidence="1">ZJU_SS_LIU_2023</strain>
    </source>
</reference>
<accession>A0ACC2NBE3</accession>
<sequence length="2837" mass="325189">MSTCMERVSHIISLAKSPKVSEYKKAIKSMLEFLDESDFALEQITEYSKDPLTNDGFTSHSWNEIFSTFHELFIQEIDRISKLSGNSGKLDKERIVKLIYLLTDKANYYLKPKNVVRSTLQILQIRTSKIYSEYFEMYLGILKKCVLQERSQRILVDPPLWQDLLSSCISILKKKIEHVDYVKLLEVMELLVLHGCSLSTLLLSARSLLFVINDLLENYESYNIKSVDILFKLSFTTCQQIASDSRFMLCKFAESMPLSFINLKGPDEKYQLYFLLVQAHHPKGAILGDGVSHAHDEEKWKAILNLLYKMIINDLRPVRLSKSLIALACEVFRQRVSTKVSNSQSMDTFQDSLYIQPKKKRRLSDQEKVVDLINDRDADRAWPMIQIAISLYKKYPDCLQRDEYIELLEVTIKLMNQASKNFPIMESLCELSTVLLKNEKKYDPEDSKAHWDKTWDLVLRYLSMSHKEILQNGFLLVQSLISHGKISNPNSLLKLYLTKSIQVTNFSILALETLCENFTLPHNMADCDMNTSSANNSLKLQLMQWTLNAINRRPPSPIILKKLSKMLIGFTLKTWYRTSEEISDDDPYDKHCVDLKNNSYEKAGTITTDDIDKCYLSVKLKMDFPKNESNKNKISPAVEETNENPFVAEDLDVLSTRLVYALHEYETDQNLTSLIVKTALVAKIISDLKALKMITFNFSEFCLVGELQMSLTNIFDQVHSVNWSKSIRYTLDVTEALILLYQPYYDVLVNDLILTSTSLPTLKKIYDVFKLENDEFQTDTKITQCKLNVVIVLASFCCLNSDSEMMDLQVKIASTILKLHKYQLYLDSDVVCVVTMLDIFSKIPHAVLTNEFIDIMMDFVEEIFDQWRRDDRINRCLLRVLPKLVEKILHLKDEDRLHNALLICKHYHDDFDRDRFGQMTHLSLVQCLNSMVKMNVLQATEEKVIDPKVFVTFVKSPFYLVRLTSLQCIHSILSMKNLGDDWKKEFFDNLVEAVTSFFLLQREMTSDEKKEERILRSISTMQIFGTVFCSGSAFQSSALLNLLLTSVERNFDMKVVKEILMIMNKVKPSSKSILEENLNYLVTSWLSLKDLSLFPHSLLECSSETEFCEKHISTIFPVLIRERKTEVARILCERLGASFVQVFESSCTSIIPWSLADEFADILEKFLEKSELYKDINDLATLIKNNLESIIIQLVKRLVDPFHFHEMFETTTSLPRADPPHFKAEVVDQCFKRLNQFYPSKKSQELLHFLITHKPSSIQRVMLHFITNVYKASTTEYKAEAFHQYAYFCSKLAEFLPDPSCEPVSAYFIKDIGFSVLNLTKDGDEFIKQLACKYLLMFFKAVLPNRSVEVGIILDSCVKTLVPLIRKPKEESIAKDVLQYLLIEQKDCLSCAIENLGSLPSFLKMPNDQEVKTQTLIEVVSRFVTSVSDDKSCSVDALEGLRRHLRDSSRAELEAFYEQATATNWPHRLVHRLIRLSGQSDQEAVRLEAAKCLAELGPADLGTLILLPPETTASTNKQQQGFDPVIELTQLVVKQLAELALSADIELRTVCSDVLYAILDSAWGLALQMKGFCADKALESFLVPFKSSQRPTSGNESRTKVKVDIDYFQQVFNPDNILWSELSNQAYKTWLHGMASSVASCFGEFYTRRLTPVFCLNIRFCEITLPHLVTLVVQTDPRLASQLCCCINRFFNYHFYSEFNHDIPLSGSSQNSPRFQARDAIRCMLGMVSHLRIHHEHSPNQQQKQQSDCQPKRLELDYLPIAMAAQFCSAYFSSVLYAELWCSSILPQHREFDPLPIIDQVYEFDAKLGRIAQNILKEAYTKIGDSDSLHGCGSSHLHCRGSRIPYYANFQKLDKLVLAHDVELSVASAAVASGSSCTTSRGMINALKDSSLHFLAKRLLETTVSGQDDTMDDLCYDSLWRLSDWSQVTDLRMANTSKRVKDFATYHYEALKNMHENDKTSLKTSLKQAYLCITKDLSGISLESCEAVYPKLCQLQMLREIEEFSSTHPDNVEALLSKWNEQKFALNNNFQYTEPILSQRAVMFNIHESMKDIPVLQSASINVQLECARLAQDQGHFHVAARVLETLAKKANLNNEAEDRLLYHEARLAWSRKDEDLAKFNLRILVKKNSVNPNLLCRAFRVYGNWIAESKSENPQKIINNYYEKAIETYMPMENGNTAYNQDRCKAIAALAQFAHEQYLVITDYMRSPQFESLKECLEYTRNVVEEIDVQKNPDQDVRHAVMASKRHADMDSTTVENTKRDQSYYLNTAIKNYALSLREGDDHDLLVFRLVSLWLDNTKDDEVNATLNQHLEFIPSYKFISLIPQLAPHMSDAADCFTVKISLILERCAEDHPHHTLPVLLALRNLHKDARFCGKRVVPDKEHQEPRVLGAENLLRKLFSTPIRPIVQEMNLLSTALVQLAYSGEKKGLGEYPMPRNLKIHEIKDFHHCLVPTITIDVKKNKNYQNIVSVAKYEPSYRLVGGVNAPKKLKCLCTDGIERPQLIKGKDDLRQDAVMQQVFTVMNSLLKSNKDAKQRKLYVRTYKVVPLTQRSGLLEWCSNTLPLGIVLVGDKNYIGLHRKYYPNDWDPAKCKNLLLETRTTGVSALYAAYQKCCENFHPAFHHFFTEKYLAPEIWFERRLAYTRSVATTSIIGYILGLGDRHVSNILLDISTAEVVHIDFGIAFEQGKVLPTPETVPFRLSRDIEIAMGVSGVEGTMRRCCEETMTVLREQREIIVTLLRVLLYDPLYSWAITPARAATYQSEQSNRSSDSKESSSPGVTTETNKMAERALLRVQQKLQGIEEGVASSIAGQVERLIQTARDPHNLCRLYIGWQAYL</sequence>
<comment type="caution">
    <text evidence="1">The sequence shown here is derived from an EMBL/GenBank/DDBJ whole genome shotgun (WGS) entry which is preliminary data.</text>
</comment>
<proteinExistence type="predicted"/>
<protein>
    <submittedName>
        <fullName evidence="1">Uncharacterized protein</fullName>
    </submittedName>
</protein>
<dbReference type="EMBL" id="CM056744">
    <property type="protein sequence ID" value="KAJ8666945.1"/>
    <property type="molecule type" value="Genomic_DNA"/>
</dbReference>
<keyword evidence="2" id="KW-1185">Reference proteome</keyword>